<dbReference type="HOGENOM" id="CLU_2484869_0_0_1"/>
<feature type="compositionally biased region" description="Low complexity" evidence="1">
    <location>
        <begin position="25"/>
        <end position="37"/>
    </location>
</feature>
<name>L8X0G8_THACA</name>
<evidence type="ECO:0000256" key="1">
    <source>
        <dbReference type="SAM" id="MobiDB-lite"/>
    </source>
</evidence>
<comment type="caution">
    <text evidence="2">The sequence shown here is derived from an EMBL/GenBank/DDBJ whole genome shotgun (WGS) entry which is preliminary data.</text>
</comment>
<feature type="region of interest" description="Disordered" evidence="1">
    <location>
        <begin position="1"/>
        <end position="37"/>
    </location>
</feature>
<evidence type="ECO:0000313" key="3">
    <source>
        <dbReference type="Proteomes" id="UP000011668"/>
    </source>
</evidence>
<evidence type="ECO:0000313" key="2">
    <source>
        <dbReference type="EMBL" id="ELU43715.1"/>
    </source>
</evidence>
<keyword evidence="3" id="KW-1185">Reference proteome</keyword>
<proteinExistence type="predicted"/>
<accession>L8X0G8</accession>
<dbReference type="AlphaFoldDB" id="L8X0G8"/>
<sequence>MVYSFPHRRQHDQHPTGVGVPNLVPLSGPGTPRPGPSSYSYSFGLLGRRLTGHNVWPVWGPHPSHGHLKGWSQRVSHSVYFGAGTHP</sequence>
<dbReference type="Proteomes" id="UP000011668">
    <property type="component" value="Unassembled WGS sequence"/>
</dbReference>
<gene>
    <name evidence="2" type="ORF">AG1IA_02259</name>
</gene>
<feature type="compositionally biased region" description="Basic residues" evidence="1">
    <location>
        <begin position="1"/>
        <end position="11"/>
    </location>
</feature>
<protein>
    <submittedName>
        <fullName evidence="2">Uncharacterized protein</fullName>
    </submittedName>
</protein>
<organism evidence="2 3">
    <name type="scientific">Thanatephorus cucumeris (strain AG1-IA)</name>
    <name type="common">Rice sheath blight fungus</name>
    <name type="synonym">Rhizoctonia solani</name>
    <dbReference type="NCBI Taxonomy" id="983506"/>
    <lineage>
        <taxon>Eukaryota</taxon>
        <taxon>Fungi</taxon>
        <taxon>Dikarya</taxon>
        <taxon>Basidiomycota</taxon>
        <taxon>Agaricomycotina</taxon>
        <taxon>Agaricomycetes</taxon>
        <taxon>Cantharellales</taxon>
        <taxon>Ceratobasidiaceae</taxon>
        <taxon>Rhizoctonia</taxon>
        <taxon>Rhizoctonia solani AG-1</taxon>
    </lineage>
</organism>
<reference evidence="2 3" key="1">
    <citation type="journal article" date="2013" name="Nat. Commun.">
        <title>The evolution and pathogenic mechanisms of the rice sheath blight pathogen.</title>
        <authorList>
            <person name="Zheng A."/>
            <person name="Lin R."/>
            <person name="Xu L."/>
            <person name="Qin P."/>
            <person name="Tang C."/>
            <person name="Ai P."/>
            <person name="Zhang D."/>
            <person name="Liu Y."/>
            <person name="Sun Z."/>
            <person name="Feng H."/>
            <person name="Wang Y."/>
            <person name="Chen Y."/>
            <person name="Liang X."/>
            <person name="Fu R."/>
            <person name="Li Q."/>
            <person name="Zhang J."/>
            <person name="Yu X."/>
            <person name="Xie Z."/>
            <person name="Ding L."/>
            <person name="Guan P."/>
            <person name="Tang J."/>
            <person name="Liang Y."/>
            <person name="Wang S."/>
            <person name="Deng Q."/>
            <person name="Li S."/>
            <person name="Zhu J."/>
            <person name="Wang L."/>
            <person name="Liu H."/>
            <person name="Li P."/>
        </authorList>
    </citation>
    <scope>NUCLEOTIDE SEQUENCE [LARGE SCALE GENOMIC DNA]</scope>
    <source>
        <strain evidence="3">AG-1 IA</strain>
    </source>
</reference>
<dbReference type="EMBL" id="AFRT01000509">
    <property type="protein sequence ID" value="ELU43715.1"/>
    <property type="molecule type" value="Genomic_DNA"/>
</dbReference>